<keyword evidence="8" id="KW-1133">Transmembrane helix</keyword>
<evidence type="ECO:0000256" key="9">
    <source>
        <dbReference type="ARBA" id="ARBA00023136"/>
    </source>
</evidence>
<dbReference type="Pfam" id="PF00069">
    <property type="entry name" value="Pkinase"/>
    <property type="match status" value="1"/>
</dbReference>
<dbReference type="PROSITE" id="PS50011">
    <property type="entry name" value="PROTEIN_KINASE_DOM"/>
    <property type="match status" value="1"/>
</dbReference>
<keyword evidence="7" id="KW-0067">ATP-binding</keyword>
<evidence type="ECO:0000256" key="4">
    <source>
        <dbReference type="ARBA" id="ARBA00022692"/>
    </source>
</evidence>
<evidence type="ECO:0000256" key="3">
    <source>
        <dbReference type="ARBA" id="ARBA00022679"/>
    </source>
</evidence>
<keyword evidence="6" id="KW-0547">Nucleotide-binding</keyword>
<name>A0A438I516_VITVI</name>
<dbReference type="Gene3D" id="1.10.510.10">
    <property type="entry name" value="Transferase(Phosphotransferase) domain 1"/>
    <property type="match status" value="1"/>
</dbReference>
<dbReference type="EMBL" id="QGNW01000142">
    <property type="protein sequence ID" value="RVW91767.1"/>
    <property type="molecule type" value="Genomic_DNA"/>
</dbReference>
<keyword evidence="2" id="KW-0723">Serine/threonine-protein kinase</keyword>
<gene>
    <name evidence="12" type="primary">LRK10_164</name>
    <name evidence="12" type="ORF">CK203_045882</name>
</gene>
<dbReference type="InterPro" id="IPR045874">
    <property type="entry name" value="LRK10/LRL21-25-like"/>
</dbReference>
<dbReference type="GO" id="GO:0016020">
    <property type="term" value="C:membrane"/>
    <property type="evidence" value="ECO:0007669"/>
    <property type="project" value="UniProtKB-SubCell"/>
</dbReference>
<evidence type="ECO:0000256" key="7">
    <source>
        <dbReference type="ARBA" id="ARBA00022840"/>
    </source>
</evidence>
<dbReference type="FunFam" id="3.30.200.20:FF:000178">
    <property type="entry name" value="serine/threonine-protein kinase PBS1-like"/>
    <property type="match status" value="1"/>
</dbReference>
<evidence type="ECO:0000313" key="13">
    <source>
        <dbReference type="Proteomes" id="UP000288805"/>
    </source>
</evidence>
<keyword evidence="5" id="KW-0732">Signal</keyword>
<evidence type="ECO:0000256" key="6">
    <source>
        <dbReference type="ARBA" id="ARBA00022741"/>
    </source>
</evidence>
<evidence type="ECO:0000313" key="12">
    <source>
        <dbReference type="EMBL" id="RVW91767.1"/>
    </source>
</evidence>
<dbReference type="PANTHER" id="PTHR27009">
    <property type="entry name" value="RUST RESISTANCE KINASE LR10-RELATED"/>
    <property type="match status" value="1"/>
</dbReference>
<dbReference type="GO" id="GO:0005524">
    <property type="term" value="F:ATP binding"/>
    <property type="evidence" value="ECO:0007669"/>
    <property type="project" value="UniProtKB-KW"/>
</dbReference>
<keyword evidence="4" id="KW-0812">Transmembrane</keyword>
<keyword evidence="9" id="KW-0472">Membrane</keyword>
<comment type="caution">
    <text evidence="12">The sequence shown here is derived from an EMBL/GenBank/DDBJ whole genome shotgun (WGS) entry which is preliminary data.</text>
</comment>
<dbReference type="InterPro" id="IPR000719">
    <property type="entry name" value="Prot_kinase_dom"/>
</dbReference>
<keyword evidence="3" id="KW-0808">Transferase</keyword>
<evidence type="ECO:0000259" key="11">
    <source>
        <dbReference type="PROSITE" id="PS50011"/>
    </source>
</evidence>
<accession>A0A438I516</accession>
<reference evidence="12 13" key="1">
    <citation type="journal article" date="2018" name="PLoS Genet.">
        <title>Population sequencing reveals clonal diversity and ancestral inbreeding in the grapevine cultivar Chardonnay.</title>
        <authorList>
            <person name="Roach M.J."/>
            <person name="Johnson D.L."/>
            <person name="Bohlmann J."/>
            <person name="van Vuuren H.J."/>
            <person name="Jones S.J."/>
            <person name="Pretorius I.S."/>
            <person name="Schmidt S.A."/>
            <person name="Borneman A.R."/>
        </authorList>
    </citation>
    <scope>NUCLEOTIDE SEQUENCE [LARGE SCALE GENOMIC DNA]</scope>
    <source>
        <strain evidence="13">cv. Chardonnay</strain>
        <tissue evidence="12">Leaf</tissue>
    </source>
</reference>
<feature type="domain" description="Protein kinase" evidence="11">
    <location>
        <begin position="110"/>
        <end position="326"/>
    </location>
</feature>
<dbReference type="InterPro" id="IPR011009">
    <property type="entry name" value="Kinase-like_dom_sf"/>
</dbReference>
<keyword evidence="10" id="KW-0325">Glycoprotein</keyword>
<dbReference type="Proteomes" id="UP000288805">
    <property type="component" value="Unassembled WGS sequence"/>
</dbReference>
<keyword evidence="12" id="KW-0418">Kinase</keyword>
<comment type="subcellular location">
    <subcellularLocation>
        <location evidence="1">Membrane</location>
        <topology evidence="1">Single-pass type I membrane protein</topology>
    </subcellularLocation>
</comment>
<dbReference type="SUPFAM" id="SSF56112">
    <property type="entry name" value="Protein kinase-like (PK-like)"/>
    <property type="match status" value="1"/>
</dbReference>
<evidence type="ECO:0000256" key="5">
    <source>
        <dbReference type="ARBA" id="ARBA00022729"/>
    </source>
</evidence>
<evidence type="ECO:0000256" key="8">
    <source>
        <dbReference type="ARBA" id="ARBA00022989"/>
    </source>
</evidence>
<evidence type="ECO:0000256" key="2">
    <source>
        <dbReference type="ARBA" id="ARBA00022527"/>
    </source>
</evidence>
<sequence>MLPGDIVNGENYFSSTWSELICGNCEREGKKRRLKSNVGKEPETECIDKPEKAVILSFCLVVLVVIALSHSYSSDKLERENTKRIEQFLEDYKAFEPSRYSFADIKKITNHFKEKLGQGSYGTMYKGKFSSDALVPVKILNNSKENGEEFVSEVGTMGRIHHVNIVHLVGFCTDGVKRALIYEFLPNEYLGSIYFHNLSRTIHLAEKLQNIALGIAKGIEYLDQGCDKRVLHYGIKPHNILLDQNFNPKISDFDLTKLCSKKQSVVSMTTARGTMGYIAPDVLSRNFGNVSYKLIIYSFGMLLLEMIRGRKNIDVTMEKTSQVYFP</sequence>
<protein>
    <submittedName>
        <fullName evidence="12">Rust resistance kinase Lr10</fullName>
    </submittedName>
</protein>
<evidence type="ECO:0000256" key="1">
    <source>
        <dbReference type="ARBA" id="ARBA00004479"/>
    </source>
</evidence>
<evidence type="ECO:0000256" key="10">
    <source>
        <dbReference type="ARBA" id="ARBA00023180"/>
    </source>
</evidence>
<dbReference type="Gene3D" id="3.30.200.20">
    <property type="entry name" value="Phosphorylase Kinase, domain 1"/>
    <property type="match status" value="1"/>
</dbReference>
<proteinExistence type="predicted"/>
<dbReference type="AlphaFoldDB" id="A0A438I516"/>
<organism evidence="12 13">
    <name type="scientific">Vitis vinifera</name>
    <name type="common">Grape</name>
    <dbReference type="NCBI Taxonomy" id="29760"/>
    <lineage>
        <taxon>Eukaryota</taxon>
        <taxon>Viridiplantae</taxon>
        <taxon>Streptophyta</taxon>
        <taxon>Embryophyta</taxon>
        <taxon>Tracheophyta</taxon>
        <taxon>Spermatophyta</taxon>
        <taxon>Magnoliopsida</taxon>
        <taxon>eudicotyledons</taxon>
        <taxon>Gunneridae</taxon>
        <taxon>Pentapetalae</taxon>
        <taxon>rosids</taxon>
        <taxon>Vitales</taxon>
        <taxon>Vitaceae</taxon>
        <taxon>Viteae</taxon>
        <taxon>Vitis</taxon>
    </lineage>
</organism>
<dbReference type="GO" id="GO:0004674">
    <property type="term" value="F:protein serine/threonine kinase activity"/>
    <property type="evidence" value="ECO:0007669"/>
    <property type="project" value="UniProtKB-KW"/>
</dbReference>